<keyword evidence="5 8" id="KW-1133">Transmembrane helix</keyword>
<evidence type="ECO:0000256" key="2">
    <source>
        <dbReference type="ARBA" id="ARBA00008574"/>
    </source>
</evidence>
<evidence type="ECO:0000256" key="5">
    <source>
        <dbReference type="ARBA" id="ARBA00022989"/>
    </source>
</evidence>
<evidence type="ECO:0000256" key="1">
    <source>
        <dbReference type="ARBA" id="ARBA00004127"/>
    </source>
</evidence>
<evidence type="ECO:0000256" key="9">
    <source>
        <dbReference type="SAM" id="MobiDB-lite"/>
    </source>
</evidence>
<dbReference type="InterPro" id="IPR039859">
    <property type="entry name" value="PFA4/ZDH16/20/ERF2-like"/>
</dbReference>
<proteinExistence type="inferred from homology"/>
<feature type="region of interest" description="Disordered" evidence="9">
    <location>
        <begin position="104"/>
        <end position="124"/>
    </location>
</feature>
<dbReference type="STRING" id="35608.A0A2U1Q5S4"/>
<evidence type="ECO:0000256" key="3">
    <source>
        <dbReference type="ARBA" id="ARBA00022679"/>
    </source>
</evidence>
<organism evidence="11 12">
    <name type="scientific">Artemisia annua</name>
    <name type="common">Sweet wormwood</name>
    <dbReference type="NCBI Taxonomy" id="35608"/>
    <lineage>
        <taxon>Eukaryota</taxon>
        <taxon>Viridiplantae</taxon>
        <taxon>Streptophyta</taxon>
        <taxon>Embryophyta</taxon>
        <taxon>Tracheophyta</taxon>
        <taxon>Spermatophyta</taxon>
        <taxon>Magnoliopsida</taxon>
        <taxon>eudicotyledons</taxon>
        <taxon>Gunneridae</taxon>
        <taxon>Pentapetalae</taxon>
        <taxon>asterids</taxon>
        <taxon>campanulids</taxon>
        <taxon>Asterales</taxon>
        <taxon>Asteraceae</taxon>
        <taxon>Asteroideae</taxon>
        <taxon>Anthemideae</taxon>
        <taxon>Artemisiinae</taxon>
        <taxon>Artemisia</taxon>
    </lineage>
</organism>
<keyword evidence="4 8" id="KW-0812">Transmembrane</keyword>
<feature type="transmembrane region" description="Helical" evidence="8">
    <location>
        <begin position="71"/>
        <end position="93"/>
    </location>
</feature>
<dbReference type="PANTHER" id="PTHR22883:SF486">
    <property type="entry name" value="S-ACYLTRANSFERASE"/>
    <property type="match status" value="1"/>
</dbReference>
<comment type="domain">
    <text evidence="8">The DHHC domain is required for palmitoyltransferase activity.</text>
</comment>
<evidence type="ECO:0000256" key="6">
    <source>
        <dbReference type="ARBA" id="ARBA00023136"/>
    </source>
</evidence>
<comment type="subcellular location">
    <subcellularLocation>
        <location evidence="1">Endomembrane system</location>
        <topology evidence="1">Multi-pass membrane protein</topology>
    </subcellularLocation>
</comment>
<dbReference type="EMBL" id="PKPP01000393">
    <property type="protein sequence ID" value="PWA93337.1"/>
    <property type="molecule type" value="Genomic_DNA"/>
</dbReference>
<dbReference type="GO" id="GO:0019706">
    <property type="term" value="F:protein-cysteine S-palmitoyltransferase activity"/>
    <property type="evidence" value="ECO:0007669"/>
    <property type="project" value="UniProtKB-EC"/>
</dbReference>
<dbReference type="InterPro" id="IPR001594">
    <property type="entry name" value="Palmitoyltrfase_DHHC"/>
</dbReference>
<feature type="transmembrane region" description="Helical" evidence="8">
    <location>
        <begin position="37"/>
        <end position="59"/>
    </location>
</feature>
<dbReference type="GO" id="GO:0005794">
    <property type="term" value="C:Golgi apparatus"/>
    <property type="evidence" value="ECO:0007669"/>
    <property type="project" value="TreeGrafter"/>
</dbReference>
<dbReference type="EC" id="2.3.1.225" evidence="8"/>
<evidence type="ECO:0000256" key="4">
    <source>
        <dbReference type="ARBA" id="ARBA00022692"/>
    </source>
</evidence>
<dbReference type="PROSITE" id="PS50216">
    <property type="entry name" value="DHHC"/>
    <property type="match status" value="1"/>
</dbReference>
<dbReference type="GO" id="GO:0005783">
    <property type="term" value="C:endoplasmic reticulum"/>
    <property type="evidence" value="ECO:0007669"/>
    <property type="project" value="TreeGrafter"/>
</dbReference>
<evidence type="ECO:0000259" key="10">
    <source>
        <dbReference type="Pfam" id="PF01529"/>
    </source>
</evidence>
<comment type="catalytic activity">
    <reaction evidence="8">
        <text>L-cysteinyl-[protein] + hexadecanoyl-CoA = S-hexadecanoyl-L-cysteinyl-[protein] + CoA</text>
        <dbReference type="Rhea" id="RHEA:36683"/>
        <dbReference type="Rhea" id="RHEA-COMP:10131"/>
        <dbReference type="Rhea" id="RHEA-COMP:11032"/>
        <dbReference type="ChEBI" id="CHEBI:29950"/>
        <dbReference type="ChEBI" id="CHEBI:57287"/>
        <dbReference type="ChEBI" id="CHEBI:57379"/>
        <dbReference type="ChEBI" id="CHEBI:74151"/>
        <dbReference type="EC" id="2.3.1.225"/>
    </reaction>
</comment>
<feature type="transmembrane region" description="Helical" evidence="8">
    <location>
        <begin position="193"/>
        <end position="216"/>
    </location>
</feature>
<keyword evidence="7 8" id="KW-0012">Acyltransferase</keyword>
<keyword evidence="3 8" id="KW-0808">Transferase</keyword>
<evidence type="ECO:0000256" key="8">
    <source>
        <dbReference type="RuleBase" id="RU079119"/>
    </source>
</evidence>
<dbReference type="PANTHER" id="PTHR22883">
    <property type="entry name" value="ZINC FINGER DHHC DOMAIN CONTAINING PROTEIN"/>
    <property type="match status" value="1"/>
</dbReference>
<comment type="similarity">
    <text evidence="2 8">Belongs to the DHHC palmitoyltransferase family.</text>
</comment>
<evidence type="ECO:0000313" key="12">
    <source>
        <dbReference type="Proteomes" id="UP000245207"/>
    </source>
</evidence>
<feature type="domain" description="Palmitoyltransferase DHHC" evidence="10">
    <location>
        <begin position="147"/>
        <end position="269"/>
    </location>
</feature>
<dbReference type="OrthoDB" id="4096362at2759"/>
<keyword evidence="6 8" id="KW-0472">Membrane</keyword>
<dbReference type="GO" id="GO:0006612">
    <property type="term" value="P:protein targeting to membrane"/>
    <property type="evidence" value="ECO:0007669"/>
    <property type="project" value="TreeGrafter"/>
</dbReference>
<name>A0A2U1Q5S4_ARTAN</name>
<protein>
    <recommendedName>
        <fullName evidence="8">S-acyltransferase</fullName>
        <ecNumber evidence="8">2.3.1.225</ecNumber>
    </recommendedName>
    <alternativeName>
        <fullName evidence="8">Palmitoyltransferase</fullName>
    </alternativeName>
</protein>
<reference evidence="11 12" key="1">
    <citation type="journal article" date="2018" name="Mol. Plant">
        <title>The genome of Artemisia annua provides insight into the evolution of Asteraceae family and artemisinin biosynthesis.</title>
        <authorList>
            <person name="Shen Q."/>
            <person name="Zhang L."/>
            <person name="Liao Z."/>
            <person name="Wang S."/>
            <person name="Yan T."/>
            <person name="Shi P."/>
            <person name="Liu M."/>
            <person name="Fu X."/>
            <person name="Pan Q."/>
            <person name="Wang Y."/>
            <person name="Lv Z."/>
            <person name="Lu X."/>
            <person name="Zhang F."/>
            <person name="Jiang W."/>
            <person name="Ma Y."/>
            <person name="Chen M."/>
            <person name="Hao X."/>
            <person name="Li L."/>
            <person name="Tang Y."/>
            <person name="Lv G."/>
            <person name="Zhou Y."/>
            <person name="Sun X."/>
            <person name="Brodelius P.E."/>
            <person name="Rose J.K.C."/>
            <person name="Tang K."/>
        </authorList>
    </citation>
    <scope>NUCLEOTIDE SEQUENCE [LARGE SCALE GENOMIC DNA]</scope>
    <source>
        <strain evidence="12">cv. Huhao1</strain>
        <tissue evidence="11">Leaf</tissue>
    </source>
</reference>
<evidence type="ECO:0000256" key="7">
    <source>
        <dbReference type="ARBA" id="ARBA00023315"/>
    </source>
</evidence>
<dbReference type="Pfam" id="PF01529">
    <property type="entry name" value="DHHC"/>
    <property type="match status" value="1"/>
</dbReference>
<comment type="caution">
    <text evidence="11">The sequence shown here is derived from an EMBL/GenBank/DDBJ whole genome shotgun (WGS) entry which is preliminary data.</text>
</comment>
<sequence>MAQEKIKEPIRQYQVWKGSNRFLCGGRLIFGPDVLSLFFSLLMVAGPAITFCIKVHYIINDNKQNQKQFSYWYGVLIVAATLTCLDIIFLFMTSSRDPGIVPRNTFPPDPDETNEANTPSMEWTHGRTPHLRLPRTKDIIVNGHTIKVKYCDTCMLYRPPRASHCSLCNNCVQRFDHHCPWVGQCIGLRNYRFFYMFVLTSTILCIYVFSFSLVNLGQQNPNIWKAMSKDFLSDFLIVYCFIAVWFVGGLTIFHFYLICSNQTTYENFRCRYNKKENPYHKGVKQNLTEVFLSKIPPSLIDFRAYIHEEDSLVIEPTSSNLEDSPKEKIDMETANSFAEASGIFLPQSSKNLHNHALVGNVRSNMGNVTSDTLPSPFLFETNDTAHDMVAGGKLEDGDNAEKKRDKENVIHETHTVHQM</sequence>
<dbReference type="Proteomes" id="UP000245207">
    <property type="component" value="Unassembled WGS sequence"/>
</dbReference>
<feature type="transmembrane region" description="Helical" evidence="8">
    <location>
        <begin position="236"/>
        <end position="259"/>
    </location>
</feature>
<evidence type="ECO:0000313" key="11">
    <source>
        <dbReference type="EMBL" id="PWA93337.1"/>
    </source>
</evidence>
<gene>
    <name evidence="11" type="ORF">CTI12_AA071910</name>
</gene>
<keyword evidence="12" id="KW-1185">Reference proteome</keyword>
<accession>A0A2U1Q5S4</accession>
<dbReference type="AlphaFoldDB" id="A0A2U1Q5S4"/>